<dbReference type="Proteomes" id="UP000267164">
    <property type="component" value="Chromosome"/>
</dbReference>
<dbReference type="AlphaFoldDB" id="A0A386ZRQ2"/>
<evidence type="ECO:0000256" key="2">
    <source>
        <dbReference type="ARBA" id="ARBA00023125"/>
    </source>
</evidence>
<dbReference type="OrthoDB" id="9815799at2"/>
<keyword evidence="3" id="KW-0804">Transcription</keyword>
<sequence length="231" mass="24973">MHPPRGYLERPSRIDGAVVWRRTGVSANDLPVLPDGSMDLLWLDGRLSVAGPDTRAYRPPPGFADRITGIRFFPGTAPALLGLPAHELRDARADLADLWSLADLRRATELIHRADDPGAGLEAIARWRARNADPAPAMLRYVVRSLGAGASVAGIADELGTGARRLHRISLDAFGYGPKTLARVLRLQRALTLARGGMRLTDVAAAAGYSDQAHLTRDVRELTGLSPRQLL</sequence>
<dbReference type="GO" id="GO:0043565">
    <property type="term" value="F:sequence-specific DNA binding"/>
    <property type="evidence" value="ECO:0007669"/>
    <property type="project" value="InterPro"/>
</dbReference>
<dbReference type="PROSITE" id="PS00041">
    <property type="entry name" value="HTH_ARAC_FAMILY_1"/>
    <property type="match status" value="1"/>
</dbReference>
<dbReference type="InterPro" id="IPR050204">
    <property type="entry name" value="AraC_XylS_family_regulators"/>
</dbReference>
<keyword evidence="2" id="KW-0238">DNA-binding</keyword>
<dbReference type="KEGG" id="nyu:D7D52_17890"/>
<evidence type="ECO:0000256" key="3">
    <source>
        <dbReference type="ARBA" id="ARBA00023163"/>
    </source>
</evidence>
<dbReference type="InterPro" id="IPR046532">
    <property type="entry name" value="DUF6597"/>
</dbReference>
<dbReference type="PANTHER" id="PTHR46796">
    <property type="entry name" value="HTH-TYPE TRANSCRIPTIONAL ACTIVATOR RHAS-RELATED"/>
    <property type="match status" value="1"/>
</dbReference>
<evidence type="ECO:0000256" key="1">
    <source>
        <dbReference type="ARBA" id="ARBA00023015"/>
    </source>
</evidence>
<dbReference type="Gene3D" id="1.10.10.60">
    <property type="entry name" value="Homeodomain-like"/>
    <property type="match status" value="1"/>
</dbReference>
<organism evidence="5 6">
    <name type="scientific">Nocardia yunnanensis</name>
    <dbReference type="NCBI Taxonomy" id="2382165"/>
    <lineage>
        <taxon>Bacteria</taxon>
        <taxon>Bacillati</taxon>
        <taxon>Actinomycetota</taxon>
        <taxon>Actinomycetes</taxon>
        <taxon>Mycobacteriales</taxon>
        <taxon>Nocardiaceae</taxon>
        <taxon>Nocardia</taxon>
    </lineage>
</organism>
<dbReference type="Pfam" id="PF12833">
    <property type="entry name" value="HTH_18"/>
    <property type="match status" value="1"/>
</dbReference>
<reference evidence="5 6" key="1">
    <citation type="submission" date="2018-09" db="EMBL/GenBank/DDBJ databases">
        <title>Nocardia yunnanensis sp. nov., an actinomycete isolated from a soil sample.</title>
        <authorList>
            <person name="Zhang J."/>
        </authorList>
    </citation>
    <scope>NUCLEOTIDE SEQUENCE [LARGE SCALE GENOMIC DNA]</scope>
    <source>
        <strain evidence="5 6">CFHS0054</strain>
    </source>
</reference>
<dbReference type="EMBL" id="CP032568">
    <property type="protein sequence ID" value="AYF79135.1"/>
    <property type="molecule type" value="Genomic_DNA"/>
</dbReference>
<dbReference type="InterPro" id="IPR009057">
    <property type="entry name" value="Homeodomain-like_sf"/>
</dbReference>
<dbReference type="PANTHER" id="PTHR46796:SF15">
    <property type="entry name" value="BLL1074 PROTEIN"/>
    <property type="match status" value="1"/>
</dbReference>
<dbReference type="PROSITE" id="PS01124">
    <property type="entry name" value="HTH_ARAC_FAMILY_2"/>
    <property type="match status" value="1"/>
</dbReference>
<dbReference type="SMART" id="SM00342">
    <property type="entry name" value="HTH_ARAC"/>
    <property type="match status" value="1"/>
</dbReference>
<dbReference type="SUPFAM" id="SSF46689">
    <property type="entry name" value="Homeodomain-like"/>
    <property type="match status" value="1"/>
</dbReference>
<proteinExistence type="predicted"/>
<evidence type="ECO:0000313" key="6">
    <source>
        <dbReference type="Proteomes" id="UP000267164"/>
    </source>
</evidence>
<dbReference type="InterPro" id="IPR018060">
    <property type="entry name" value="HTH_AraC"/>
</dbReference>
<dbReference type="InterPro" id="IPR018062">
    <property type="entry name" value="HTH_AraC-typ_CS"/>
</dbReference>
<dbReference type="Pfam" id="PF20240">
    <property type="entry name" value="DUF6597"/>
    <property type="match status" value="1"/>
</dbReference>
<keyword evidence="1" id="KW-0805">Transcription regulation</keyword>
<keyword evidence="6" id="KW-1185">Reference proteome</keyword>
<protein>
    <submittedName>
        <fullName evidence="5">AraC family transcriptional regulator</fullName>
    </submittedName>
</protein>
<name>A0A386ZRQ2_9NOCA</name>
<gene>
    <name evidence="5" type="ORF">D7D52_17890</name>
</gene>
<feature type="domain" description="HTH araC/xylS-type" evidence="4">
    <location>
        <begin position="136"/>
        <end position="231"/>
    </location>
</feature>
<evidence type="ECO:0000259" key="4">
    <source>
        <dbReference type="PROSITE" id="PS01124"/>
    </source>
</evidence>
<accession>A0A386ZRQ2</accession>
<dbReference type="GO" id="GO:0003700">
    <property type="term" value="F:DNA-binding transcription factor activity"/>
    <property type="evidence" value="ECO:0007669"/>
    <property type="project" value="InterPro"/>
</dbReference>
<evidence type="ECO:0000313" key="5">
    <source>
        <dbReference type="EMBL" id="AYF79135.1"/>
    </source>
</evidence>